<accession>A0ABS2R7Y8</accession>
<dbReference type="EMBL" id="JAFBFH010000009">
    <property type="protein sequence ID" value="MBM7714706.1"/>
    <property type="molecule type" value="Genomic_DNA"/>
</dbReference>
<keyword evidence="2" id="KW-1185">Reference proteome</keyword>
<evidence type="ECO:0000313" key="1">
    <source>
        <dbReference type="EMBL" id="MBM7714706.1"/>
    </source>
</evidence>
<comment type="caution">
    <text evidence="1">The sequence shown here is derived from an EMBL/GenBank/DDBJ whole genome shotgun (WGS) entry which is preliminary data.</text>
</comment>
<gene>
    <name evidence="1" type="ORF">JOC94_001678</name>
</gene>
<reference evidence="1 2" key="1">
    <citation type="submission" date="2021-01" db="EMBL/GenBank/DDBJ databases">
        <title>Genomic Encyclopedia of Type Strains, Phase IV (KMG-IV): sequencing the most valuable type-strain genomes for metagenomic binning, comparative biology and taxonomic classification.</title>
        <authorList>
            <person name="Goeker M."/>
        </authorList>
    </citation>
    <scope>NUCLEOTIDE SEQUENCE [LARGE SCALE GENOMIC DNA]</scope>
    <source>
        <strain evidence="1 2">DSM 105453</strain>
    </source>
</reference>
<dbReference type="Proteomes" id="UP000823485">
    <property type="component" value="Unassembled WGS sequence"/>
</dbReference>
<sequence>MSALLYGEDYTTAIILYLHPEKVQPFEENAYANYLLL</sequence>
<organism evidence="1 2">
    <name type="scientific">Siminovitchia thermophila</name>
    <dbReference type="NCBI Taxonomy" id="1245522"/>
    <lineage>
        <taxon>Bacteria</taxon>
        <taxon>Bacillati</taxon>
        <taxon>Bacillota</taxon>
        <taxon>Bacilli</taxon>
        <taxon>Bacillales</taxon>
        <taxon>Bacillaceae</taxon>
        <taxon>Siminovitchia</taxon>
    </lineage>
</organism>
<evidence type="ECO:0000313" key="2">
    <source>
        <dbReference type="Proteomes" id="UP000823485"/>
    </source>
</evidence>
<name>A0ABS2R7Y8_9BACI</name>
<proteinExistence type="predicted"/>
<protein>
    <submittedName>
        <fullName evidence="1">Uncharacterized protein</fullName>
    </submittedName>
</protein>